<dbReference type="EMBL" id="CADEAL010001907">
    <property type="protein sequence ID" value="CAB1436581.1"/>
    <property type="molecule type" value="Genomic_DNA"/>
</dbReference>
<name>A0A9N7YR68_PLEPL</name>
<dbReference type="Proteomes" id="UP001153269">
    <property type="component" value="Unassembled WGS sequence"/>
</dbReference>
<organism evidence="1 2">
    <name type="scientific">Pleuronectes platessa</name>
    <name type="common">European plaice</name>
    <dbReference type="NCBI Taxonomy" id="8262"/>
    <lineage>
        <taxon>Eukaryota</taxon>
        <taxon>Metazoa</taxon>
        <taxon>Chordata</taxon>
        <taxon>Craniata</taxon>
        <taxon>Vertebrata</taxon>
        <taxon>Euteleostomi</taxon>
        <taxon>Actinopterygii</taxon>
        <taxon>Neopterygii</taxon>
        <taxon>Teleostei</taxon>
        <taxon>Neoteleostei</taxon>
        <taxon>Acanthomorphata</taxon>
        <taxon>Carangaria</taxon>
        <taxon>Pleuronectiformes</taxon>
        <taxon>Pleuronectoidei</taxon>
        <taxon>Pleuronectidae</taxon>
        <taxon>Pleuronectes</taxon>
    </lineage>
</organism>
<accession>A0A9N7YR68</accession>
<sequence>TSVRGGQVYTVARAQCSWGKRCCEWAVSINDKPENLLNQSGDIIQDRATGVRKCWEQLAINLSRPPKENLPPRDSIWLRIGTQRLPKIGAELEVSEQRRLVVGCKSV</sequence>
<evidence type="ECO:0000313" key="1">
    <source>
        <dbReference type="EMBL" id="CAB1436581.1"/>
    </source>
</evidence>
<dbReference type="AlphaFoldDB" id="A0A9N7YR68"/>
<proteinExistence type="predicted"/>
<protein>
    <submittedName>
        <fullName evidence="1">Uncharacterized protein</fullName>
    </submittedName>
</protein>
<evidence type="ECO:0000313" key="2">
    <source>
        <dbReference type="Proteomes" id="UP001153269"/>
    </source>
</evidence>
<gene>
    <name evidence="1" type="ORF">PLEPLA_LOCUS24614</name>
</gene>
<reference evidence="1" key="1">
    <citation type="submission" date="2020-03" db="EMBL/GenBank/DDBJ databases">
        <authorList>
            <person name="Weist P."/>
        </authorList>
    </citation>
    <scope>NUCLEOTIDE SEQUENCE</scope>
</reference>
<feature type="non-terminal residue" evidence="1">
    <location>
        <position position="1"/>
    </location>
</feature>
<comment type="caution">
    <text evidence="1">The sequence shown here is derived from an EMBL/GenBank/DDBJ whole genome shotgun (WGS) entry which is preliminary data.</text>
</comment>
<keyword evidence="2" id="KW-1185">Reference proteome</keyword>